<evidence type="ECO:0000313" key="15">
    <source>
        <dbReference type="Proteomes" id="UP001063166"/>
    </source>
</evidence>
<dbReference type="GO" id="GO:0008703">
    <property type="term" value="F:5-amino-6-(5-phosphoribosylamino)uracil reductase activity"/>
    <property type="evidence" value="ECO:0007669"/>
    <property type="project" value="InterPro"/>
</dbReference>
<protein>
    <recommendedName>
        <fullName evidence="5">2,5-diamino-6-ribosylamino-4(3H)-pyrimidinone 5'-phosphate reductase</fullName>
        <ecNumber evidence="4">1.1.1.302</ecNumber>
    </recommendedName>
    <alternativeName>
        <fullName evidence="10">2,5-diamino-6-(5-phospho-D-ribosylamino)pyrimidin-4(3H)-one reductase</fullName>
    </alternativeName>
    <alternativeName>
        <fullName evidence="9">2,5-diamino-6-ribitylamino-4(3H)-pyrimidinone 5'-phosphate synthase</fullName>
    </alternativeName>
</protein>
<comment type="catalytic activity">
    <reaction evidence="11">
        <text>2,5-diamino-6-(1-D-ribitylamino)pyrimidin-4(3H)-one 5'-phosphate + NAD(+) = 2,5-diamino-6-(1-D-ribosylamino)pyrimidin-4(3H)-one 5'-phosphate + NADH + H(+)</text>
        <dbReference type="Rhea" id="RHEA:27274"/>
        <dbReference type="ChEBI" id="CHEBI:15378"/>
        <dbReference type="ChEBI" id="CHEBI:57540"/>
        <dbReference type="ChEBI" id="CHEBI:57945"/>
        <dbReference type="ChEBI" id="CHEBI:58890"/>
        <dbReference type="ChEBI" id="CHEBI:59545"/>
        <dbReference type="EC" id="1.1.1.302"/>
    </reaction>
</comment>
<keyword evidence="6" id="KW-0686">Riboflavin biosynthesis</keyword>
<dbReference type="InterPro" id="IPR050765">
    <property type="entry name" value="Riboflavin_Biosynth_HTPR"/>
</dbReference>
<proteinExistence type="inferred from homology"/>
<reference evidence="14" key="1">
    <citation type="submission" date="2022-07" db="EMBL/GenBank/DDBJ databases">
        <title>The genome of Lyophyllum shimeji provides insight into the initial evolution of ectomycorrhizal fungal genome.</title>
        <authorList>
            <person name="Kobayashi Y."/>
            <person name="Shibata T."/>
            <person name="Hirakawa H."/>
            <person name="Shigenobu S."/>
            <person name="Nishiyama T."/>
            <person name="Yamada A."/>
            <person name="Hasebe M."/>
            <person name="Kawaguchi M."/>
        </authorList>
    </citation>
    <scope>NUCLEOTIDE SEQUENCE</scope>
    <source>
        <strain evidence="14">AT787</strain>
    </source>
</reference>
<evidence type="ECO:0000256" key="9">
    <source>
        <dbReference type="ARBA" id="ARBA00030073"/>
    </source>
</evidence>
<evidence type="ECO:0000256" key="3">
    <source>
        <dbReference type="ARBA" id="ARBA00009723"/>
    </source>
</evidence>
<keyword evidence="8" id="KW-0560">Oxidoreductase</keyword>
<evidence type="ECO:0000259" key="13">
    <source>
        <dbReference type="Pfam" id="PF01872"/>
    </source>
</evidence>
<evidence type="ECO:0000256" key="5">
    <source>
        <dbReference type="ARBA" id="ARBA00015035"/>
    </source>
</evidence>
<organism evidence="14 15">
    <name type="scientific">Lyophyllum shimeji</name>
    <name type="common">Hon-shimeji</name>
    <name type="synonym">Tricholoma shimeji</name>
    <dbReference type="NCBI Taxonomy" id="47721"/>
    <lineage>
        <taxon>Eukaryota</taxon>
        <taxon>Fungi</taxon>
        <taxon>Dikarya</taxon>
        <taxon>Basidiomycota</taxon>
        <taxon>Agaricomycotina</taxon>
        <taxon>Agaricomycetes</taxon>
        <taxon>Agaricomycetidae</taxon>
        <taxon>Agaricales</taxon>
        <taxon>Tricholomatineae</taxon>
        <taxon>Lyophyllaceae</taxon>
        <taxon>Lyophyllum</taxon>
    </lineage>
</organism>
<sequence>MADTSHPELLTSVLSRYATLTIPEDRPLVTLTFAQSLDAKIAGQHGKQLILSGKESMIVTHWMRTMHDAIMIGIGTALNDDPQLNVRHLPPLPDGERHHLPRPVVIDGQLRLSPTCKLLANYQNGRGRRPWVICATSDSAEWRERREILEESGATVIEVAAEEGGRLSIDTILHALRHRGIRTLMVEGGARIISSFMAESPSNRSVVDSLIITVAPTFVGTEGVGYGVHLRGMPPHFEHVRTDVVGRDVILSFVSRD</sequence>
<dbReference type="OrthoDB" id="5432at2759"/>
<dbReference type="SUPFAM" id="SSF53597">
    <property type="entry name" value="Dihydrofolate reductase-like"/>
    <property type="match status" value="1"/>
</dbReference>
<dbReference type="Pfam" id="PF01872">
    <property type="entry name" value="RibD_C"/>
    <property type="match status" value="1"/>
</dbReference>
<evidence type="ECO:0000256" key="6">
    <source>
        <dbReference type="ARBA" id="ARBA00022619"/>
    </source>
</evidence>
<dbReference type="InterPro" id="IPR002734">
    <property type="entry name" value="RibDG_C"/>
</dbReference>
<feature type="domain" description="Bacterial bifunctional deaminase-reductase C-terminal" evidence="13">
    <location>
        <begin position="27"/>
        <end position="251"/>
    </location>
</feature>
<dbReference type="GO" id="GO:0009231">
    <property type="term" value="P:riboflavin biosynthetic process"/>
    <property type="evidence" value="ECO:0007669"/>
    <property type="project" value="UniProtKB-KW"/>
</dbReference>
<dbReference type="EC" id="1.1.1.302" evidence="4"/>
<gene>
    <name evidence="14" type="ORF">LshimejAT787_0300960</name>
</gene>
<evidence type="ECO:0000256" key="7">
    <source>
        <dbReference type="ARBA" id="ARBA00022857"/>
    </source>
</evidence>
<evidence type="ECO:0000256" key="11">
    <source>
        <dbReference type="ARBA" id="ARBA00047550"/>
    </source>
</evidence>
<evidence type="ECO:0000256" key="12">
    <source>
        <dbReference type="ARBA" id="ARBA00049020"/>
    </source>
</evidence>
<comment type="function">
    <text evidence="1">Catalyzes an early step in riboflavin biosynthesis, the NADPH-dependent reduction of the ribose side chain of 2,5-diamino-6-ribosylamino-4(3H)-pyrimidinone 5'-phosphate, yielding 2,5-diamino-6-ribitylamino-4(3H)-pyrimidinone 5'-phosphate.</text>
</comment>
<comment type="catalytic activity">
    <reaction evidence="12">
        <text>2,5-diamino-6-(1-D-ribitylamino)pyrimidin-4(3H)-one 5'-phosphate + NADP(+) = 2,5-diamino-6-(1-D-ribosylamino)pyrimidin-4(3H)-one 5'-phosphate + NADPH + H(+)</text>
        <dbReference type="Rhea" id="RHEA:27278"/>
        <dbReference type="ChEBI" id="CHEBI:15378"/>
        <dbReference type="ChEBI" id="CHEBI:57783"/>
        <dbReference type="ChEBI" id="CHEBI:58349"/>
        <dbReference type="ChEBI" id="CHEBI:58890"/>
        <dbReference type="ChEBI" id="CHEBI:59545"/>
        <dbReference type="EC" id="1.1.1.302"/>
    </reaction>
</comment>
<dbReference type="EMBL" id="BRPK01000003">
    <property type="protein sequence ID" value="GLB35808.1"/>
    <property type="molecule type" value="Genomic_DNA"/>
</dbReference>
<dbReference type="PANTHER" id="PTHR38011">
    <property type="entry name" value="DIHYDROFOLATE REDUCTASE FAMILY PROTEIN (AFU_ORTHOLOGUE AFUA_8G06820)"/>
    <property type="match status" value="1"/>
</dbReference>
<comment type="similarity">
    <text evidence="3">Belongs to the HTP reductase family.</text>
</comment>
<dbReference type="PANTHER" id="PTHR38011:SF7">
    <property type="entry name" value="2,5-DIAMINO-6-RIBOSYLAMINO-4(3H)-PYRIMIDINONE 5'-PHOSPHATE REDUCTASE"/>
    <property type="match status" value="1"/>
</dbReference>
<evidence type="ECO:0000256" key="1">
    <source>
        <dbReference type="ARBA" id="ARBA00003555"/>
    </source>
</evidence>
<evidence type="ECO:0000256" key="2">
    <source>
        <dbReference type="ARBA" id="ARBA00005104"/>
    </source>
</evidence>
<dbReference type="Gene3D" id="3.40.430.10">
    <property type="entry name" value="Dihydrofolate Reductase, subunit A"/>
    <property type="match status" value="1"/>
</dbReference>
<dbReference type="AlphaFoldDB" id="A0A9P3PI04"/>
<evidence type="ECO:0000256" key="8">
    <source>
        <dbReference type="ARBA" id="ARBA00023002"/>
    </source>
</evidence>
<evidence type="ECO:0000256" key="4">
    <source>
        <dbReference type="ARBA" id="ARBA00012851"/>
    </source>
</evidence>
<comment type="pathway">
    <text evidence="2">Cofactor biosynthesis; riboflavin biosynthesis.</text>
</comment>
<evidence type="ECO:0000313" key="14">
    <source>
        <dbReference type="EMBL" id="GLB35808.1"/>
    </source>
</evidence>
<dbReference type="Proteomes" id="UP001063166">
    <property type="component" value="Unassembled WGS sequence"/>
</dbReference>
<name>A0A9P3PI04_LYOSH</name>
<dbReference type="InterPro" id="IPR024072">
    <property type="entry name" value="DHFR-like_dom_sf"/>
</dbReference>
<accession>A0A9P3PI04</accession>
<comment type="caution">
    <text evidence="14">The sequence shown here is derived from an EMBL/GenBank/DDBJ whole genome shotgun (WGS) entry which is preliminary data.</text>
</comment>
<keyword evidence="7" id="KW-0521">NADP</keyword>
<keyword evidence="15" id="KW-1185">Reference proteome</keyword>
<evidence type="ECO:0000256" key="10">
    <source>
        <dbReference type="ARBA" id="ARBA00031630"/>
    </source>
</evidence>